<sequence length="2188" mass="245170">MSGEDTGEASTLARLASSLWMAEASEVGLPMEPGQEGTVQTVTYSIRAAQPDKDPPPPHMKPWSERAHAVAALLPCQVILVAHGAHAIGSGVAIETAASGTEHGHLALVCIRSPPDVRGVVGDVTGRAAIGWPRRPGATDILASAIVSTVIRVVVCPYILGPVSWGLQAPTYSLGLAGTLHIPEAQGALAGLCCCPLVQTGPATCCSVCTGGHAPASMFLSIAAAKPLPLSDADPASLCDDGTAIFGHESEVTGPSHNTRKMPKDHLITSENDIGIELEDSGEVDETCDGEPTVGRQRKRPRENKKEKKKEEGRERDRKVPRNAQQDVDLGERTAKERQRERRKDREEKVERVGGLDESKVNSKDIAAKSKKNLKNEKTRRKGRTDRDVEEGQAMHKQSKGCAKAEDNKQDTGKQAENKKVKKKRRKTVETSSEHGSSEEDVDKEGEGEDEDKEEEVKQETLTPEELEKLKEAVDDRKKLIQALRGKPWPMKKKLTTLRESQEFLEKYEGALGKGKGRKLYAYKVMMNKKWMKFKRDFENFKTACIPWEMKIKEIESHFGSSVASYFIFLRWMYGINMILFGLTFGLVMVPEALMGRPYGSMPRKTVPRAEETGAMDFAVLWDFGGYAQYSVLFYGYYNSQRAIGWLKFRMPLSYFLVGVGTVAYSYMVVIRKMARNANETGGGDDNSFNFSWKTFTSWDYLIGNPETADNKFASITTSFKEAILEEQESRKDDNIHLTRFLRVLANFLVLCCLAGSGYLIYFVVRRSQKFALEGFENHTWWERNEVNMVMSLLGMFCPMLFDVISALENYHPRVALQWQLGRIFALFLGNLYTFIIALMDEINLKRKEEDVVQFNMTMWEASLSNETVSDNSTAPPMFTHPADVPRGPCWETMVGQEFVRLIISDTMTTYITLLIGDFLRAVLVRFLNYCWCWDLEAGFPSYSEFDVSGNVLGLIFNQGMIWMGAFYAPCLPALNVLRLHVSMYLQCWAVMCCNVPQERVFKASGSNNFYMAMLLVILFLSTLPAIYTIVTIPPSFDCGPFSGKARMFDVIQETLESDFPAWIGKVFSYASNPGLVLPFMLLMVLAIYYLQSTSKSYKESNVELKKKLQMQNEENKKKNKRATLKAAMELEEARKASSSRDTEQHHDAPHADTGDSRAGGNPGNPGNPAPSPDCGGRSQPAKALPSSARGRHANQGAPAGHLPAGVPKQRRPLHGGRTHQATPGTQHQATGTKQGFKSSMPPKRKKDVAIKMEDVGLEVDAVDSGSEDEARRRAKNRRAKAPPRKAKRQVSDDDDDEEEDEAPKKRGRRRKAKVQDSDEEEEEEEEEDKNVKRKTSKASNRKKKAVKEESEEEEVESEEEGKNNKRGKAASKKDKEEQNKVKKGGKEGKDKGSEKNKRKNSAKFSSSSGSGSDSDSLSEGEMEALKEEVEEKKKLIATLRSKPWRMKRRLQQLKEAQEFVEKFEGALGKGKGMRFYAYKVMMAKKMVKFKRDFENFKTACIPWERKIKEVESHFGSSVASYFIFLRWMYGLNLVLFGLMFGLVVMPEVLMGLPYGSNPRKTVPRDEQDTAMDISVLLDFGGFMKYSVLFYGYYNDERTIGVLQFRLPLSYLLVGVGIFGYSLMVVIRTMARNANEGGDGGDEGEFNFSWKMFTSWDYLIGNPETADNKFASITTSFKESIVDEQENQKDENIHLRRFLRVLANFLILCTLGGSGYLIYFVVKRSQEFAEINPDDLSWFEKNEVEFVMSLLGLVCPPLFETIGELEEYHPRIALKWQLGRIFALFLGNLYTFLFALFDEVTAKLENEKAIKNSTVMAYNAYYSNYSSFYNTSDVPPPNIHPADAIRGPCWETAVGIEFVKLTVSDIQVNYLTILIGDFLRAVIVRFLNYCWCWDLEAGFPSYGEFDISGNVLGLIFNQGMIWMGAFYAPGLVGLNVLRLLSSMYYQCWAVMSCNVPHERVFKASRSNNFYMALLLLVLFLSLLPVVYTIMTLSPSFDCGPFSGREKMYEIVMETIEKDLPAFIGNIFTYATNPGLILPAVLLMVLAIYYLNSLSKGYQQANLDLKKKMQLARDEEKNRRNNKDSTNQVMKDLEDLLPNKSLIPPPVEEEPPPPVVEKGSKSPKVKPGSAANGKGVNLQKEVSLAAPNPRGVVNRAPGPRGEPPGNVRGPQPGPGPGRGRGRGAPPPRR</sequence>
<feature type="compositionally biased region" description="Acidic residues" evidence="8">
    <location>
        <begin position="1318"/>
        <end position="1329"/>
    </location>
</feature>
<accession>A0AA47MXD1</accession>
<feature type="compositionally biased region" description="Basic and acidic residues" evidence="8">
    <location>
        <begin position="1372"/>
        <end position="1396"/>
    </location>
</feature>
<organism evidence="10 11">
    <name type="scientific">Merluccius polli</name>
    <name type="common">Benguela hake</name>
    <name type="synonym">Merluccius cadenati</name>
    <dbReference type="NCBI Taxonomy" id="89951"/>
    <lineage>
        <taxon>Eukaryota</taxon>
        <taxon>Metazoa</taxon>
        <taxon>Chordata</taxon>
        <taxon>Craniata</taxon>
        <taxon>Vertebrata</taxon>
        <taxon>Euteleostomi</taxon>
        <taxon>Actinopterygii</taxon>
        <taxon>Neopterygii</taxon>
        <taxon>Teleostei</taxon>
        <taxon>Neoteleostei</taxon>
        <taxon>Acanthomorphata</taxon>
        <taxon>Zeiogadaria</taxon>
        <taxon>Gadariae</taxon>
        <taxon>Gadiformes</taxon>
        <taxon>Gadoidei</taxon>
        <taxon>Merlucciidae</taxon>
        <taxon>Merluccius</taxon>
    </lineage>
</organism>
<feature type="compositionally biased region" description="Acidic residues" evidence="8">
    <location>
        <begin position="439"/>
        <end position="454"/>
    </location>
</feature>
<feature type="compositionally biased region" description="Basic and acidic residues" evidence="8">
    <location>
        <begin position="304"/>
        <end position="320"/>
    </location>
</feature>
<feature type="region of interest" description="Disordered" evidence="8">
    <location>
        <begin position="2097"/>
        <end position="2188"/>
    </location>
</feature>
<feature type="transmembrane region" description="Helical" evidence="6">
    <location>
        <begin position="1609"/>
        <end position="1627"/>
    </location>
</feature>
<dbReference type="PANTHER" id="PTHR23302">
    <property type="entry name" value="TRANSMEMBRANE CHANNEL-RELATED"/>
    <property type="match status" value="1"/>
</dbReference>
<comment type="similarity">
    <text evidence="2 6">Belongs to the TMC family.</text>
</comment>
<feature type="transmembrane region" description="Helical" evidence="6">
    <location>
        <begin position="652"/>
        <end position="671"/>
    </location>
</feature>
<feature type="transmembrane region" description="Helical" evidence="6">
    <location>
        <begin position="1969"/>
        <end position="1990"/>
    </location>
</feature>
<evidence type="ECO:0000256" key="8">
    <source>
        <dbReference type="SAM" id="MobiDB-lite"/>
    </source>
</evidence>
<comment type="subcellular location">
    <subcellularLocation>
        <location evidence="1 6">Membrane</location>
        <topology evidence="1 6">Multi-pass membrane protein</topology>
    </subcellularLocation>
</comment>
<feature type="compositionally biased region" description="Basic and acidic residues" evidence="8">
    <location>
        <begin position="330"/>
        <end position="368"/>
    </location>
</feature>
<evidence type="ECO:0000256" key="4">
    <source>
        <dbReference type="ARBA" id="ARBA00022989"/>
    </source>
</evidence>
<dbReference type="GO" id="GO:0005886">
    <property type="term" value="C:plasma membrane"/>
    <property type="evidence" value="ECO:0007669"/>
    <property type="project" value="InterPro"/>
</dbReference>
<dbReference type="PANTHER" id="PTHR23302:SF18">
    <property type="entry name" value="TRANSMEMBRANE CHANNEL-LIKE PROTEIN 1"/>
    <property type="match status" value="1"/>
</dbReference>
<feature type="transmembrane region" description="Helical" evidence="6">
    <location>
        <begin position="786"/>
        <end position="808"/>
    </location>
</feature>
<proteinExistence type="inferred from homology"/>
<feature type="transmembrane region" description="Helical" evidence="6">
    <location>
        <begin position="1576"/>
        <end position="1594"/>
    </location>
</feature>
<evidence type="ECO:0000256" key="1">
    <source>
        <dbReference type="ARBA" id="ARBA00004141"/>
    </source>
</evidence>
<feature type="compositionally biased region" description="Acidic residues" evidence="8">
    <location>
        <begin position="1350"/>
        <end position="1360"/>
    </location>
</feature>
<feature type="compositionally biased region" description="Acidic residues" evidence="8">
    <location>
        <begin position="278"/>
        <end position="289"/>
    </location>
</feature>
<feature type="transmembrane region" description="Helical" evidence="6">
    <location>
        <begin position="820"/>
        <end position="840"/>
    </location>
</feature>
<feature type="domain" description="TMC" evidence="9">
    <location>
        <begin position="1849"/>
        <end position="1964"/>
    </location>
</feature>
<evidence type="ECO:0000256" key="3">
    <source>
        <dbReference type="ARBA" id="ARBA00022692"/>
    </source>
</evidence>
<gene>
    <name evidence="10" type="primary">tmc1</name>
    <name evidence="10" type="ORF">N1851_011306</name>
</gene>
<feature type="compositionally biased region" description="Basic and acidic residues" evidence="8">
    <location>
        <begin position="403"/>
        <end position="419"/>
    </location>
</feature>
<evidence type="ECO:0000259" key="9">
    <source>
        <dbReference type="Pfam" id="PF07810"/>
    </source>
</evidence>
<feature type="transmembrane region" description="Helical" evidence="6">
    <location>
        <begin position="744"/>
        <end position="765"/>
    </location>
</feature>
<feature type="transmembrane region" description="Helical" evidence="6">
    <location>
        <begin position="2026"/>
        <end position="2050"/>
    </location>
</feature>
<comment type="caution">
    <text evidence="10">The sequence shown here is derived from an EMBL/GenBank/DDBJ whole genome shotgun (WGS) entry which is preliminary data.</text>
</comment>
<dbReference type="InterPro" id="IPR038900">
    <property type="entry name" value="TMC"/>
</dbReference>
<feature type="compositionally biased region" description="Acidic residues" evidence="8">
    <location>
        <begin position="1256"/>
        <end position="1268"/>
    </location>
</feature>
<feature type="compositionally biased region" description="Low complexity" evidence="8">
    <location>
        <begin position="1406"/>
        <end position="1416"/>
    </location>
</feature>
<dbReference type="GO" id="GO:0008381">
    <property type="term" value="F:mechanosensitive monoatomic ion channel activity"/>
    <property type="evidence" value="ECO:0007669"/>
    <property type="project" value="TreeGrafter"/>
</dbReference>
<keyword evidence="11" id="KW-1185">Reference proteome</keyword>
<feature type="transmembrane region" description="Helical" evidence="6">
    <location>
        <begin position="572"/>
        <end position="595"/>
    </location>
</feature>
<keyword evidence="4 6" id="KW-1133">Transmembrane helix</keyword>
<evidence type="ECO:0000256" key="5">
    <source>
        <dbReference type="ARBA" id="ARBA00023136"/>
    </source>
</evidence>
<feature type="compositionally biased region" description="Basic and acidic residues" evidence="8">
    <location>
        <begin position="1132"/>
        <end position="1156"/>
    </location>
</feature>
<keyword evidence="5 6" id="KW-0472">Membrane</keyword>
<feature type="compositionally biased region" description="Polar residues" evidence="8">
    <location>
        <begin position="1220"/>
        <end position="1238"/>
    </location>
</feature>
<feature type="transmembrane region" description="Helical" evidence="6">
    <location>
        <begin position="1920"/>
        <end position="1940"/>
    </location>
</feature>
<feature type="compositionally biased region" description="Basic residues" evidence="8">
    <location>
        <begin position="1273"/>
        <end position="1289"/>
    </location>
</feature>
<feature type="compositionally biased region" description="Basic and acidic residues" evidence="8">
    <location>
        <begin position="428"/>
        <end position="438"/>
    </location>
</feature>
<dbReference type="EMBL" id="JAOPHQ010002035">
    <property type="protein sequence ID" value="KAK0148377.1"/>
    <property type="molecule type" value="Genomic_DNA"/>
</dbReference>
<feature type="compositionally biased region" description="Basic residues" evidence="8">
    <location>
        <begin position="1332"/>
        <end position="1346"/>
    </location>
</feature>
<name>A0AA47MXD1_MERPO</name>
<feature type="coiled-coil region" evidence="7">
    <location>
        <begin position="1095"/>
        <end position="1131"/>
    </location>
</feature>
<dbReference type="Pfam" id="PF07810">
    <property type="entry name" value="TMC"/>
    <property type="match status" value="2"/>
</dbReference>
<dbReference type="GO" id="GO:0050910">
    <property type="term" value="P:detection of mechanical stimulus involved in sensory perception of sound"/>
    <property type="evidence" value="ECO:0007669"/>
    <property type="project" value="TreeGrafter"/>
</dbReference>
<dbReference type="Proteomes" id="UP001174136">
    <property type="component" value="Unassembled WGS sequence"/>
</dbReference>
<feature type="transmembrane region" description="Helical" evidence="6">
    <location>
        <begin position="1067"/>
        <end position="1091"/>
    </location>
</feature>
<evidence type="ECO:0000256" key="6">
    <source>
        <dbReference type="RuleBase" id="RU310713"/>
    </source>
</evidence>
<feature type="domain" description="TMC" evidence="9">
    <location>
        <begin position="890"/>
        <end position="1005"/>
    </location>
</feature>
<reference evidence="10" key="1">
    <citation type="journal article" date="2023" name="Front. Mar. Sci.">
        <title>A new Merluccius polli reference genome to investigate the effects of global change in West African waters.</title>
        <authorList>
            <person name="Mateo J.L."/>
            <person name="Blanco-Fernandez C."/>
            <person name="Garcia-Vazquez E."/>
            <person name="Machado-Schiaffino G."/>
        </authorList>
    </citation>
    <scope>NUCLEOTIDE SEQUENCE</scope>
    <source>
        <strain evidence="10">C29</strain>
        <tissue evidence="10">Fin</tissue>
    </source>
</reference>
<keyword evidence="3 6" id="KW-0812">Transmembrane</keyword>
<feature type="compositionally biased region" description="Basic residues" evidence="8">
    <location>
        <begin position="369"/>
        <end position="384"/>
    </location>
</feature>
<keyword evidence="7" id="KW-0175">Coiled coil</keyword>
<feature type="region of interest" description="Disordered" evidence="8">
    <location>
        <begin position="278"/>
        <end position="469"/>
    </location>
</feature>
<dbReference type="InterPro" id="IPR012496">
    <property type="entry name" value="TMC_dom"/>
</dbReference>
<feature type="transmembrane region" description="Helical" evidence="6">
    <location>
        <begin position="1701"/>
        <end position="1722"/>
    </location>
</feature>
<feature type="transmembrane region" description="Helical" evidence="6">
    <location>
        <begin position="1777"/>
        <end position="1797"/>
    </location>
</feature>
<protein>
    <recommendedName>
        <fullName evidence="6">Transmembrane channel-like protein</fullName>
    </recommendedName>
</protein>
<dbReference type="GO" id="GO:0060005">
    <property type="term" value="P:vestibular reflex"/>
    <property type="evidence" value="ECO:0007669"/>
    <property type="project" value="TreeGrafter"/>
</dbReference>
<feature type="compositionally biased region" description="Basic residues" evidence="8">
    <location>
        <begin position="1209"/>
        <end position="1218"/>
    </location>
</feature>
<evidence type="ECO:0000256" key="7">
    <source>
        <dbReference type="SAM" id="Coils"/>
    </source>
</evidence>
<evidence type="ECO:0000313" key="11">
    <source>
        <dbReference type="Proteomes" id="UP001174136"/>
    </source>
</evidence>
<feature type="compositionally biased region" description="Acidic residues" evidence="8">
    <location>
        <begin position="1293"/>
        <end position="1302"/>
    </location>
</feature>
<evidence type="ECO:0000313" key="10">
    <source>
        <dbReference type="EMBL" id="KAK0148377.1"/>
    </source>
</evidence>
<feature type="region of interest" description="Disordered" evidence="8">
    <location>
        <begin position="1131"/>
        <end position="1425"/>
    </location>
</feature>
<feature type="transmembrane region" description="Helical" evidence="6">
    <location>
        <begin position="1010"/>
        <end position="1031"/>
    </location>
</feature>
<evidence type="ECO:0000256" key="2">
    <source>
        <dbReference type="ARBA" id="ARBA00006510"/>
    </source>
</evidence>
<feature type="transmembrane region" description="Helical" evidence="6">
    <location>
        <begin position="1536"/>
        <end position="1555"/>
    </location>
</feature>